<accession>A0ABR5P1W4</accession>
<evidence type="ECO:0008006" key="3">
    <source>
        <dbReference type="Google" id="ProtNLM"/>
    </source>
</evidence>
<evidence type="ECO:0000313" key="2">
    <source>
        <dbReference type="Proteomes" id="UP000051883"/>
    </source>
</evidence>
<proteinExistence type="predicted"/>
<keyword evidence="2" id="KW-1185">Reference proteome</keyword>
<name>A0ABR5P1W4_9LACO</name>
<comment type="caution">
    <text evidence="1">The sequence shown here is derived from an EMBL/GenBank/DDBJ whole genome shotgun (WGS) entry which is preliminary data.</text>
</comment>
<protein>
    <recommendedName>
        <fullName evidence="3">dUTPase</fullName>
    </recommendedName>
</protein>
<dbReference type="Proteomes" id="UP000051883">
    <property type="component" value="Unassembled WGS sequence"/>
</dbReference>
<gene>
    <name evidence="1" type="ORF">FC31_GL001195</name>
</gene>
<organism evidence="1 2">
    <name type="scientific">Limosilactobacillus antri DSM 16041</name>
    <dbReference type="NCBI Taxonomy" id="525309"/>
    <lineage>
        <taxon>Bacteria</taxon>
        <taxon>Bacillati</taxon>
        <taxon>Bacillota</taxon>
        <taxon>Bacilli</taxon>
        <taxon>Lactobacillales</taxon>
        <taxon>Lactobacillaceae</taxon>
        <taxon>Limosilactobacillus</taxon>
    </lineage>
</organism>
<evidence type="ECO:0000313" key="1">
    <source>
        <dbReference type="EMBL" id="KRK60581.1"/>
    </source>
</evidence>
<sequence>MTPMTTNEQLDITKLLHEAIDLELAADDAYELLIGPETRQQTVYLQLDLQLSRFADLAGWADVLQTGQPASHRQLTAQYVKVLALFLLFSAKRQWTHLVVLSAEQWQRIVDAKKQDQLAELNREYLAIKNLLNGAYVSRHQEDLRHAWHLLLKLGIVDFGISPAEITSAYQQLVTTANQQFNQH</sequence>
<dbReference type="EMBL" id="AZDK01000003">
    <property type="protein sequence ID" value="KRK60581.1"/>
    <property type="molecule type" value="Genomic_DNA"/>
</dbReference>
<reference evidence="1 2" key="1">
    <citation type="journal article" date="2015" name="Genome Announc.">
        <title>Expanding the biotechnology potential of lactobacilli through comparative genomics of 213 strains and associated genera.</title>
        <authorList>
            <person name="Sun Z."/>
            <person name="Harris H.M."/>
            <person name="McCann A."/>
            <person name="Guo C."/>
            <person name="Argimon S."/>
            <person name="Zhang W."/>
            <person name="Yang X."/>
            <person name="Jeffery I.B."/>
            <person name="Cooney J.C."/>
            <person name="Kagawa T.F."/>
            <person name="Liu W."/>
            <person name="Song Y."/>
            <person name="Salvetti E."/>
            <person name="Wrobel A."/>
            <person name="Rasinkangas P."/>
            <person name="Parkhill J."/>
            <person name="Rea M.C."/>
            <person name="O'Sullivan O."/>
            <person name="Ritari J."/>
            <person name="Douillard F.P."/>
            <person name="Paul Ross R."/>
            <person name="Yang R."/>
            <person name="Briner A.E."/>
            <person name="Felis G.E."/>
            <person name="de Vos W.M."/>
            <person name="Barrangou R."/>
            <person name="Klaenhammer T.R."/>
            <person name="Caufield P.W."/>
            <person name="Cui Y."/>
            <person name="Zhang H."/>
            <person name="O'Toole P.W."/>
        </authorList>
    </citation>
    <scope>NUCLEOTIDE SEQUENCE [LARGE SCALE GENOMIC DNA]</scope>
    <source>
        <strain evidence="1 2">DSM 16041</strain>
    </source>
</reference>